<accession>A0A7X9QGR7</accession>
<proteinExistence type="predicted"/>
<organism evidence="1 2">
    <name type="scientific">Streptococcus ratti</name>
    <dbReference type="NCBI Taxonomy" id="1341"/>
    <lineage>
        <taxon>Bacteria</taxon>
        <taxon>Bacillati</taxon>
        <taxon>Bacillota</taxon>
        <taxon>Bacilli</taxon>
        <taxon>Lactobacillales</taxon>
        <taxon>Streptococcaceae</taxon>
        <taxon>Streptococcus</taxon>
    </lineage>
</organism>
<evidence type="ECO:0000313" key="1">
    <source>
        <dbReference type="EMBL" id="NMD48762.1"/>
    </source>
</evidence>
<comment type="caution">
    <text evidence="1">The sequence shown here is derived from an EMBL/GenBank/DDBJ whole genome shotgun (WGS) entry which is preliminary data.</text>
</comment>
<reference evidence="1 2" key="1">
    <citation type="submission" date="2020-04" db="EMBL/GenBank/DDBJ databases">
        <title>MicrobeNet Type strains.</title>
        <authorList>
            <person name="Nicholson A.C."/>
        </authorList>
    </citation>
    <scope>NUCLEOTIDE SEQUENCE [LARGE SCALE GENOMIC DNA]</scope>
    <source>
        <strain evidence="1 2">DSM 22768</strain>
    </source>
</reference>
<gene>
    <name evidence="1" type="ORF">HHO37_03505</name>
</gene>
<dbReference type="Proteomes" id="UP000532121">
    <property type="component" value="Unassembled WGS sequence"/>
</dbReference>
<dbReference type="RefSeq" id="WP_193523211.1">
    <property type="nucleotide sequence ID" value="NZ_JABASA010000005.1"/>
</dbReference>
<sequence length="160" mass="18947">MGTDIHAWVEAKDKKGKWFTINPRYVDLDDMNQLAPIGEYEIARSYLLFAALANVRNSWSIPFIQENRGLPQNISKETREEFEEFWRDGDSHNCGYVLPEELELYAIKNRHSDHEKIKEAAERIEKFYYELISLSREIVSQRTGKSLNIDDIRIVFWFDN</sequence>
<dbReference type="AlphaFoldDB" id="A0A7X9QGR7"/>
<name>A0A7X9QGR7_STRRT</name>
<protein>
    <submittedName>
        <fullName evidence="1">Uncharacterized protein</fullName>
    </submittedName>
</protein>
<dbReference type="EMBL" id="JABASA010000005">
    <property type="protein sequence ID" value="NMD48762.1"/>
    <property type="molecule type" value="Genomic_DNA"/>
</dbReference>
<evidence type="ECO:0000313" key="2">
    <source>
        <dbReference type="Proteomes" id="UP000532121"/>
    </source>
</evidence>